<comment type="caution">
    <text evidence="6">The sequence shown here is derived from an EMBL/GenBank/DDBJ whole genome shotgun (WGS) entry which is preliminary data.</text>
</comment>
<evidence type="ECO:0000256" key="3">
    <source>
        <dbReference type="ARBA" id="ARBA00022989"/>
    </source>
</evidence>
<dbReference type="RefSeq" id="WP_234266777.1">
    <property type="nucleotide sequence ID" value="NZ_BSPB01000005.1"/>
</dbReference>
<sequence length="161" mass="17027">MNVTDWALLAVLGLSALLGLWRGLMYEVLSVAGWVAAFIVAQAWAATVGEWLPMGGASPALRLAAGFVLLFVAVAFAGGLVAWLVKKLVDSVGLRPVDRVLGGAFGVLRGAVLLLALAVVVHMTPLREQTWWRDSMVAAELSAALLVLRPLLPDGLARYLA</sequence>
<keyword evidence="4 5" id="KW-0472">Membrane</keyword>
<feature type="transmembrane region" description="Helical" evidence="5">
    <location>
        <begin position="31"/>
        <end position="52"/>
    </location>
</feature>
<dbReference type="InterPro" id="IPR052719">
    <property type="entry name" value="CvpA-like"/>
</dbReference>
<dbReference type="PANTHER" id="PTHR36926">
    <property type="entry name" value="COLICIN V PRODUCTION PROTEIN"/>
    <property type="match status" value="1"/>
</dbReference>
<feature type="transmembrane region" description="Helical" evidence="5">
    <location>
        <begin position="6"/>
        <end position="24"/>
    </location>
</feature>
<evidence type="ECO:0000256" key="4">
    <source>
        <dbReference type="ARBA" id="ARBA00023136"/>
    </source>
</evidence>
<evidence type="ECO:0000313" key="6">
    <source>
        <dbReference type="EMBL" id="GLS13555.1"/>
    </source>
</evidence>
<reference evidence="7" key="1">
    <citation type="journal article" date="2019" name="Int. J. Syst. Evol. Microbiol.">
        <title>The Global Catalogue of Microorganisms (GCM) 10K type strain sequencing project: providing services to taxonomists for standard genome sequencing and annotation.</title>
        <authorList>
            <consortium name="The Broad Institute Genomics Platform"/>
            <consortium name="The Broad Institute Genome Sequencing Center for Infectious Disease"/>
            <person name="Wu L."/>
            <person name="Ma J."/>
        </authorList>
    </citation>
    <scope>NUCLEOTIDE SEQUENCE [LARGE SCALE GENOMIC DNA]</scope>
    <source>
        <strain evidence="7">NBRC 109341</strain>
    </source>
</reference>
<evidence type="ECO:0000256" key="2">
    <source>
        <dbReference type="ARBA" id="ARBA00022692"/>
    </source>
</evidence>
<organism evidence="6 7">
    <name type="scientific">Hydrogenophaga electricum</name>
    <dbReference type="NCBI Taxonomy" id="1230953"/>
    <lineage>
        <taxon>Bacteria</taxon>
        <taxon>Pseudomonadati</taxon>
        <taxon>Pseudomonadota</taxon>
        <taxon>Betaproteobacteria</taxon>
        <taxon>Burkholderiales</taxon>
        <taxon>Comamonadaceae</taxon>
        <taxon>Hydrogenophaga</taxon>
    </lineage>
</organism>
<evidence type="ECO:0000256" key="1">
    <source>
        <dbReference type="ARBA" id="ARBA00004141"/>
    </source>
</evidence>
<evidence type="ECO:0000313" key="7">
    <source>
        <dbReference type="Proteomes" id="UP001156903"/>
    </source>
</evidence>
<keyword evidence="7" id="KW-1185">Reference proteome</keyword>
<dbReference type="Pfam" id="PF02674">
    <property type="entry name" value="Colicin_V"/>
    <property type="match status" value="1"/>
</dbReference>
<feature type="transmembrane region" description="Helical" evidence="5">
    <location>
        <begin position="64"/>
        <end position="85"/>
    </location>
</feature>
<name>A0ABQ6C497_9BURK</name>
<comment type="subcellular location">
    <subcellularLocation>
        <location evidence="1">Membrane</location>
        <topology evidence="1">Multi-pass membrane protein</topology>
    </subcellularLocation>
</comment>
<dbReference type="PANTHER" id="PTHR36926:SF1">
    <property type="entry name" value="COLICIN V PRODUCTION PROTEIN"/>
    <property type="match status" value="1"/>
</dbReference>
<dbReference type="EMBL" id="BSPB01000005">
    <property type="protein sequence ID" value="GLS13555.1"/>
    <property type="molecule type" value="Genomic_DNA"/>
</dbReference>
<proteinExistence type="predicted"/>
<keyword evidence="3 5" id="KW-1133">Transmembrane helix</keyword>
<accession>A0ABQ6C497</accession>
<dbReference type="Proteomes" id="UP001156903">
    <property type="component" value="Unassembled WGS sequence"/>
</dbReference>
<protein>
    <submittedName>
        <fullName evidence="6">Bacteriocin production protein</fullName>
    </submittedName>
</protein>
<evidence type="ECO:0000256" key="5">
    <source>
        <dbReference type="SAM" id="Phobius"/>
    </source>
</evidence>
<dbReference type="InterPro" id="IPR003825">
    <property type="entry name" value="Colicin-V_CvpA"/>
</dbReference>
<feature type="transmembrane region" description="Helical" evidence="5">
    <location>
        <begin position="97"/>
        <end position="123"/>
    </location>
</feature>
<keyword evidence="2 5" id="KW-0812">Transmembrane</keyword>
<gene>
    <name evidence="6" type="ORF">GCM10007935_09850</name>
</gene>